<evidence type="ECO:0000313" key="2">
    <source>
        <dbReference type="EMBL" id="TLG88930.1"/>
    </source>
</evidence>
<gene>
    <name evidence="2" type="ORF">FEM54_24270</name>
</gene>
<comment type="caution">
    <text evidence="2">The sequence shown here is derived from an EMBL/GenBank/DDBJ whole genome shotgun (WGS) entry which is preliminary data.</text>
</comment>
<organism evidence="2 3">
    <name type="scientific">Pseudomonas edaphica</name>
    <dbReference type="NCBI Taxonomy" id="2006980"/>
    <lineage>
        <taxon>Bacteria</taxon>
        <taxon>Pseudomonadati</taxon>
        <taxon>Pseudomonadota</taxon>
        <taxon>Gammaproteobacteria</taxon>
        <taxon>Pseudomonadales</taxon>
        <taxon>Pseudomonadaceae</taxon>
        <taxon>Pseudomonas</taxon>
    </lineage>
</organism>
<keyword evidence="3" id="KW-1185">Reference proteome</keyword>
<sequence length="72" mass="7847">MAYGFSPSLKLNFRKLSCSLRMGLAVSRAMQSDCGVAGRGASQAAFPRRAWERSDQQLPALPQPQQPQNLPA</sequence>
<reference evidence="2 3" key="1">
    <citation type="submission" date="2019-05" db="EMBL/GenBank/DDBJ databases">
        <title>Pseudomonas edaphica sp. nov., isolated from rhizospheric soil of Cistus ladanifer L. in Spain.</title>
        <authorList>
            <person name="Peix A."/>
        </authorList>
    </citation>
    <scope>NUCLEOTIDE SEQUENCE [LARGE SCALE GENOMIC DNA]</scope>
    <source>
        <strain evidence="2 3">RD25</strain>
    </source>
</reference>
<evidence type="ECO:0000313" key="3">
    <source>
        <dbReference type="Proteomes" id="UP000304941"/>
    </source>
</evidence>
<dbReference type="Proteomes" id="UP000304941">
    <property type="component" value="Unassembled WGS sequence"/>
</dbReference>
<proteinExistence type="predicted"/>
<feature type="region of interest" description="Disordered" evidence="1">
    <location>
        <begin position="45"/>
        <end position="72"/>
    </location>
</feature>
<accession>A0ABY2TZG4</accession>
<name>A0ABY2TZG4_9PSED</name>
<dbReference type="EMBL" id="VBVZ01000465">
    <property type="protein sequence ID" value="TLG88930.1"/>
    <property type="molecule type" value="Genomic_DNA"/>
</dbReference>
<evidence type="ECO:0000256" key="1">
    <source>
        <dbReference type="SAM" id="MobiDB-lite"/>
    </source>
</evidence>
<protein>
    <submittedName>
        <fullName evidence="2">Uncharacterized protein</fullName>
    </submittedName>
</protein>